<dbReference type="Pfam" id="PF12019">
    <property type="entry name" value="GspH"/>
    <property type="match status" value="1"/>
</dbReference>
<evidence type="ECO:0000256" key="2">
    <source>
        <dbReference type="ARBA" id="ARBA00021549"/>
    </source>
</evidence>
<feature type="domain" description="General secretion pathway GspH" evidence="11">
    <location>
        <begin position="32"/>
        <end position="126"/>
    </location>
</feature>
<evidence type="ECO:0000256" key="8">
    <source>
        <dbReference type="ARBA" id="ARBA00023136"/>
    </source>
</evidence>
<evidence type="ECO:0000256" key="6">
    <source>
        <dbReference type="ARBA" id="ARBA00022692"/>
    </source>
</evidence>
<keyword evidence="6" id="KW-0812">Transmembrane</keyword>
<evidence type="ECO:0000313" key="13">
    <source>
        <dbReference type="Proteomes" id="UP000060787"/>
    </source>
</evidence>
<evidence type="ECO:0000256" key="3">
    <source>
        <dbReference type="ARBA" id="ARBA00022475"/>
    </source>
</evidence>
<dbReference type="SUPFAM" id="SSF54523">
    <property type="entry name" value="Pili subunits"/>
    <property type="match status" value="1"/>
</dbReference>
<evidence type="ECO:0000313" key="12">
    <source>
        <dbReference type="EMBL" id="ALN79287.1"/>
    </source>
</evidence>
<evidence type="ECO:0000256" key="5">
    <source>
        <dbReference type="ARBA" id="ARBA00022519"/>
    </source>
</evidence>
<dbReference type="PATRIC" id="fig|84531.8.peg.1154"/>
<comment type="subcellular location">
    <subcellularLocation>
        <location evidence="1">Cell inner membrane</location>
        <topology evidence="1">Single-pass membrane protein</topology>
    </subcellularLocation>
</comment>
<dbReference type="InterPro" id="IPR022346">
    <property type="entry name" value="T2SS_GspH"/>
</dbReference>
<keyword evidence="8" id="KW-0472">Membrane</keyword>
<evidence type="ECO:0000256" key="10">
    <source>
        <dbReference type="ARBA" id="ARBA00030775"/>
    </source>
</evidence>
<evidence type="ECO:0000256" key="4">
    <source>
        <dbReference type="ARBA" id="ARBA00022481"/>
    </source>
</evidence>
<keyword evidence="3" id="KW-1003">Cell membrane</keyword>
<keyword evidence="13" id="KW-1185">Reference proteome</keyword>
<evidence type="ECO:0000256" key="9">
    <source>
        <dbReference type="ARBA" id="ARBA00025772"/>
    </source>
</evidence>
<dbReference type="STRING" id="84531.LA76x_1128"/>
<dbReference type="GO" id="GO:0015627">
    <property type="term" value="C:type II protein secretion system complex"/>
    <property type="evidence" value="ECO:0007669"/>
    <property type="project" value="InterPro"/>
</dbReference>
<keyword evidence="4" id="KW-0488">Methylation</keyword>
<keyword evidence="7" id="KW-1133">Transmembrane helix</keyword>
<gene>
    <name evidence="12" type="ORF">LA76x_1128</name>
</gene>
<organism evidence="12 13">
    <name type="scientific">Lysobacter antibioticus</name>
    <dbReference type="NCBI Taxonomy" id="84531"/>
    <lineage>
        <taxon>Bacteria</taxon>
        <taxon>Pseudomonadati</taxon>
        <taxon>Pseudomonadota</taxon>
        <taxon>Gammaproteobacteria</taxon>
        <taxon>Lysobacterales</taxon>
        <taxon>Lysobacteraceae</taxon>
        <taxon>Lysobacter</taxon>
    </lineage>
</organism>
<evidence type="ECO:0000256" key="7">
    <source>
        <dbReference type="ARBA" id="ARBA00022989"/>
    </source>
</evidence>
<reference evidence="12 13" key="1">
    <citation type="journal article" date="2015" name="BMC Genomics">
        <title>Comparative genomics and metabolic profiling of the genus Lysobacter.</title>
        <authorList>
            <person name="de Bruijn I."/>
            <person name="Cheng X."/>
            <person name="de Jager V."/>
            <person name="Exposito R.G."/>
            <person name="Watrous J."/>
            <person name="Patel N."/>
            <person name="Postma J."/>
            <person name="Dorrestein P.C."/>
            <person name="Kobayashi D."/>
            <person name="Raaijmakers J.M."/>
        </authorList>
    </citation>
    <scope>NUCLEOTIDE SEQUENCE [LARGE SCALE GENOMIC DNA]</scope>
    <source>
        <strain evidence="12 13">76</strain>
    </source>
</reference>
<dbReference type="EMBL" id="CP011129">
    <property type="protein sequence ID" value="ALN79287.1"/>
    <property type="molecule type" value="Genomic_DNA"/>
</dbReference>
<evidence type="ECO:0000256" key="1">
    <source>
        <dbReference type="ARBA" id="ARBA00004377"/>
    </source>
</evidence>
<dbReference type="Proteomes" id="UP000060787">
    <property type="component" value="Chromosome"/>
</dbReference>
<protein>
    <recommendedName>
        <fullName evidence="2">Type II secretion system protein H</fullName>
    </recommendedName>
    <alternativeName>
        <fullName evidence="10">General secretion pathway protein H</fullName>
    </alternativeName>
</protein>
<keyword evidence="5" id="KW-0997">Cell inner membrane</keyword>
<comment type="similarity">
    <text evidence="9">Belongs to the GSP H family.</text>
</comment>
<sequence length="139" mass="14788">MLLVIALIAAIGVLTVGMMGGGMSGMQLRSASKEIASQLRYTRSQAISTGRSQKFTIDPAARTWTAPNGRRGDIPKAVGVTFTGAREVQPRRGEGAIMFFADGASTGGRIKLNVKQAAWNVDVAWLTGEVKLKRGEAPR</sequence>
<dbReference type="GO" id="GO:0015628">
    <property type="term" value="P:protein secretion by the type II secretion system"/>
    <property type="evidence" value="ECO:0007669"/>
    <property type="project" value="InterPro"/>
</dbReference>
<dbReference type="GO" id="GO:0005886">
    <property type="term" value="C:plasma membrane"/>
    <property type="evidence" value="ECO:0007669"/>
    <property type="project" value="UniProtKB-SubCell"/>
</dbReference>
<proteinExistence type="inferred from homology"/>
<dbReference type="NCBIfam" id="NF047827">
    <property type="entry name" value="T3SSXpsH"/>
    <property type="match status" value="1"/>
</dbReference>
<dbReference type="InterPro" id="IPR045584">
    <property type="entry name" value="Pilin-like"/>
</dbReference>
<name>A0A0S2F6V2_LYSAN</name>
<dbReference type="AlphaFoldDB" id="A0A0S2F6V2"/>
<accession>A0A0S2F6V2</accession>
<dbReference type="KEGG" id="lab:LA76x_1128"/>
<evidence type="ECO:0000259" key="11">
    <source>
        <dbReference type="Pfam" id="PF12019"/>
    </source>
</evidence>
<dbReference type="eggNOG" id="COG4970">
    <property type="taxonomic scope" value="Bacteria"/>
</dbReference>